<dbReference type="InterPro" id="IPR039599">
    <property type="entry name" value="RBM48"/>
</dbReference>
<comment type="function">
    <text evidence="7">As a component of the minor spliceosome, involved in the splicing of U12-type introns in pre-mRNAs.</text>
</comment>
<comment type="caution">
    <text evidence="9">The sequence shown here is derived from an EMBL/GenBank/DDBJ whole genome shotgun (WGS) entry which is preliminary data.</text>
</comment>
<evidence type="ECO:0000313" key="9">
    <source>
        <dbReference type="EMBL" id="KAK4298946.1"/>
    </source>
</evidence>
<organism evidence="9 10">
    <name type="scientific">Petrolisthes manimaculis</name>
    <dbReference type="NCBI Taxonomy" id="1843537"/>
    <lineage>
        <taxon>Eukaryota</taxon>
        <taxon>Metazoa</taxon>
        <taxon>Ecdysozoa</taxon>
        <taxon>Arthropoda</taxon>
        <taxon>Crustacea</taxon>
        <taxon>Multicrustacea</taxon>
        <taxon>Malacostraca</taxon>
        <taxon>Eumalacostraca</taxon>
        <taxon>Eucarida</taxon>
        <taxon>Decapoda</taxon>
        <taxon>Pleocyemata</taxon>
        <taxon>Anomura</taxon>
        <taxon>Galatheoidea</taxon>
        <taxon>Porcellanidae</taxon>
        <taxon>Petrolisthes</taxon>
    </lineage>
</organism>
<dbReference type="PANTHER" id="PTHR20957:SF0">
    <property type="entry name" value="RNA-BINDING PROTEIN 48"/>
    <property type="match status" value="1"/>
</dbReference>
<feature type="compositionally biased region" description="Basic and acidic residues" evidence="8">
    <location>
        <begin position="185"/>
        <end position="198"/>
    </location>
</feature>
<comment type="similarity">
    <text evidence="1">Belongs to the RBM48 family.</text>
</comment>
<keyword evidence="6" id="KW-0508">mRNA splicing</keyword>
<dbReference type="GO" id="GO:0008380">
    <property type="term" value="P:RNA splicing"/>
    <property type="evidence" value="ECO:0007669"/>
    <property type="project" value="UniProtKB-KW"/>
</dbReference>
<evidence type="ECO:0000256" key="4">
    <source>
        <dbReference type="ARBA" id="ARBA00022728"/>
    </source>
</evidence>
<protein>
    <recommendedName>
        <fullName evidence="2">RNA-binding protein 48</fullName>
    </recommendedName>
</protein>
<evidence type="ECO:0000256" key="5">
    <source>
        <dbReference type="ARBA" id="ARBA00022884"/>
    </source>
</evidence>
<evidence type="ECO:0000256" key="6">
    <source>
        <dbReference type="ARBA" id="ARBA00023187"/>
    </source>
</evidence>
<evidence type="ECO:0000313" key="10">
    <source>
        <dbReference type="Proteomes" id="UP001292094"/>
    </source>
</evidence>
<dbReference type="GO" id="GO:0006397">
    <property type="term" value="P:mRNA processing"/>
    <property type="evidence" value="ECO:0007669"/>
    <property type="project" value="UniProtKB-KW"/>
</dbReference>
<keyword evidence="4" id="KW-0747">Spliceosome</keyword>
<proteinExistence type="inferred from homology"/>
<feature type="region of interest" description="Disordered" evidence="8">
    <location>
        <begin position="171"/>
        <end position="205"/>
    </location>
</feature>
<dbReference type="InterPro" id="IPR035979">
    <property type="entry name" value="RBD_domain_sf"/>
</dbReference>
<dbReference type="GO" id="GO:0005654">
    <property type="term" value="C:nucleoplasm"/>
    <property type="evidence" value="ECO:0007669"/>
    <property type="project" value="TreeGrafter"/>
</dbReference>
<dbReference type="Gene3D" id="3.30.70.330">
    <property type="match status" value="1"/>
</dbReference>
<evidence type="ECO:0000256" key="1">
    <source>
        <dbReference type="ARBA" id="ARBA00006938"/>
    </source>
</evidence>
<reference evidence="9" key="1">
    <citation type="submission" date="2023-11" db="EMBL/GenBank/DDBJ databases">
        <title>Genome assemblies of two species of porcelain crab, Petrolisthes cinctipes and Petrolisthes manimaculis (Anomura: Porcellanidae).</title>
        <authorList>
            <person name="Angst P."/>
        </authorList>
    </citation>
    <scope>NUCLEOTIDE SEQUENCE</scope>
    <source>
        <strain evidence="9">PB745_02</strain>
        <tissue evidence="9">Gill</tissue>
    </source>
</reference>
<dbReference type="GO" id="GO:0003723">
    <property type="term" value="F:RNA binding"/>
    <property type="evidence" value="ECO:0007669"/>
    <property type="project" value="UniProtKB-KW"/>
</dbReference>
<evidence type="ECO:0000256" key="3">
    <source>
        <dbReference type="ARBA" id="ARBA00022664"/>
    </source>
</evidence>
<dbReference type="PANTHER" id="PTHR20957">
    <property type="entry name" value="RNA-BINDING PROTEIN 48"/>
    <property type="match status" value="1"/>
</dbReference>
<dbReference type="Proteomes" id="UP001292094">
    <property type="component" value="Unassembled WGS sequence"/>
</dbReference>
<dbReference type="AlphaFoldDB" id="A0AAE1P1G3"/>
<evidence type="ECO:0000256" key="7">
    <source>
        <dbReference type="ARBA" id="ARBA00035004"/>
    </source>
</evidence>
<evidence type="ECO:0000256" key="2">
    <source>
        <dbReference type="ARBA" id="ARBA00015189"/>
    </source>
</evidence>
<dbReference type="CDD" id="cd12442">
    <property type="entry name" value="RRM_RBM48"/>
    <property type="match status" value="1"/>
</dbReference>
<sequence length="348" mass="39189">MEANTSVEKLPHHEQMKFCLSRAQYRQGRKLTAVKVYTVNQESKYLIVNGVPAINITRELEVLCRKYGPIDLLKLLSDYPHEEFSEVYLVKYRGIKSARFAKKQLDGKSFYGGVFHVCYAPELESVQDTREKLEDRRRTIAALTQYKQDPSAVNPSKKKYTKPTVGHYLSRLRPELQDPNGTPHSRVDRSQTRGDSDLAKTNPGHLECSNSNNFVPVECSNNVPVQPNCSSNISFQSRNLHITSKQRQCSNDLPAGSIIPPDLYKIPPVILDRDVRVLQPVVSPEKISDLQVSKSFKSVNVNKPLLVPRSIKRSIQSPALIPNKKKIKVFGNKSILSYKSSADGDGAQ</sequence>
<dbReference type="SUPFAM" id="SSF54928">
    <property type="entry name" value="RNA-binding domain, RBD"/>
    <property type="match status" value="1"/>
</dbReference>
<accession>A0AAE1P1G3</accession>
<evidence type="ECO:0000256" key="8">
    <source>
        <dbReference type="SAM" id="MobiDB-lite"/>
    </source>
</evidence>
<dbReference type="InterPro" id="IPR012677">
    <property type="entry name" value="Nucleotide-bd_a/b_plait_sf"/>
</dbReference>
<dbReference type="FunFam" id="3.30.70.330:FF:000424">
    <property type="entry name" value="RNA-binding protein 48 isoform X4"/>
    <property type="match status" value="1"/>
</dbReference>
<keyword evidence="3" id="KW-0507">mRNA processing</keyword>
<dbReference type="EMBL" id="JAWZYT010003332">
    <property type="protein sequence ID" value="KAK4298946.1"/>
    <property type="molecule type" value="Genomic_DNA"/>
</dbReference>
<name>A0AAE1P1G3_9EUCA</name>
<dbReference type="InterPro" id="IPR034264">
    <property type="entry name" value="RBM48_RRM"/>
</dbReference>
<keyword evidence="5" id="KW-0694">RNA-binding</keyword>
<dbReference type="GO" id="GO:0005681">
    <property type="term" value="C:spliceosomal complex"/>
    <property type="evidence" value="ECO:0007669"/>
    <property type="project" value="UniProtKB-KW"/>
</dbReference>
<keyword evidence="10" id="KW-1185">Reference proteome</keyword>
<gene>
    <name evidence="9" type="ORF">Pmani_028745</name>
</gene>